<dbReference type="EMBL" id="GG745364">
    <property type="protein sequence ID" value="KNE70099.1"/>
    <property type="molecule type" value="Genomic_DNA"/>
</dbReference>
<dbReference type="SUPFAM" id="SSF52113">
    <property type="entry name" value="BRCT domain"/>
    <property type="match status" value="4"/>
</dbReference>
<feature type="compositionally biased region" description="Low complexity" evidence="1">
    <location>
        <begin position="793"/>
        <end position="809"/>
    </location>
</feature>
<feature type="domain" description="BRCT" evidence="2">
    <location>
        <begin position="151"/>
        <end position="246"/>
    </location>
</feature>
<evidence type="ECO:0000259" key="2">
    <source>
        <dbReference type="PROSITE" id="PS50172"/>
    </source>
</evidence>
<dbReference type="Pfam" id="PF16770">
    <property type="entry name" value="RTT107_BRCT_5"/>
    <property type="match status" value="1"/>
</dbReference>
<dbReference type="InterPro" id="IPR036420">
    <property type="entry name" value="BRCT_dom_sf"/>
</dbReference>
<keyword evidence="4" id="KW-1185">Reference proteome</keyword>
<evidence type="ECO:0000313" key="3">
    <source>
        <dbReference type="EMBL" id="KNE70099.1"/>
    </source>
</evidence>
<dbReference type="eggNOG" id="KOG2043">
    <property type="taxonomic scope" value="Eukaryota"/>
</dbReference>
<reference evidence="4" key="2">
    <citation type="submission" date="2009-11" db="EMBL/GenBank/DDBJ databases">
        <title>The Genome Sequence of Allomyces macrogynus strain ATCC 38327.</title>
        <authorList>
            <consortium name="The Broad Institute Genome Sequencing Platform"/>
            <person name="Russ C."/>
            <person name="Cuomo C."/>
            <person name="Shea T."/>
            <person name="Young S.K."/>
            <person name="Zeng Q."/>
            <person name="Koehrsen M."/>
            <person name="Haas B."/>
            <person name="Borodovsky M."/>
            <person name="Guigo R."/>
            <person name="Alvarado L."/>
            <person name="Berlin A."/>
            <person name="Borenstein D."/>
            <person name="Chen Z."/>
            <person name="Engels R."/>
            <person name="Freedman E."/>
            <person name="Gellesch M."/>
            <person name="Goldberg J."/>
            <person name="Griggs A."/>
            <person name="Gujja S."/>
            <person name="Heiman D."/>
            <person name="Hepburn T."/>
            <person name="Howarth C."/>
            <person name="Jen D."/>
            <person name="Larson L."/>
            <person name="Lewis B."/>
            <person name="Mehta T."/>
            <person name="Park D."/>
            <person name="Pearson M."/>
            <person name="Roberts A."/>
            <person name="Saif S."/>
            <person name="Shenoy N."/>
            <person name="Sisk P."/>
            <person name="Stolte C."/>
            <person name="Sykes S."/>
            <person name="Walk T."/>
            <person name="White J."/>
            <person name="Yandava C."/>
            <person name="Burger G."/>
            <person name="Gray M.W."/>
            <person name="Holland P.W.H."/>
            <person name="King N."/>
            <person name="Lang F.B.F."/>
            <person name="Roger A.J."/>
            <person name="Ruiz-Trillo I."/>
            <person name="Lander E."/>
            <person name="Nusbaum C."/>
        </authorList>
    </citation>
    <scope>NUCLEOTIDE SEQUENCE [LARGE SCALE GENOMIC DNA]</scope>
    <source>
        <strain evidence="4">ATCC 38327</strain>
    </source>
</reference>
<dbReference type="GO" id="GO:1990683">
    <property type="term" value="P:DNA double-strand break attachment to nuclear envelope"/>
    <property type="evidence" value="ECO:0007669"/>
    <property type="project" value="TreeGrafter"/>
</dbReference>
<feature type="domain" description="BRCT" evidence="2">
    <location>
        <begin position="951"/>
        <end position="1017"/>
    </location>
</feature>
<proteinExistence type="predicted"/>
<dbReference type="OMA" id="WVTRSYD"/>
<feature type="region of interest" description="Disordered" evidence="1">
    <location>
        <begin position="447"/>
        <end position="624"/>
    </location>
</feature>
<dbReference type="Proteomes" id="UP000054350">
    <property type="component" value="Unassembled WGS sequence"/>
</dbReference>
<dbReference type="PANTHER" id="PTHR47667:SF1">
    <property type="entry name" value="REGULATOR OF TY1 TRANSPOSITION PROTEIN 107"/>
    <property type="match status" value="1"/>
</dbReference>
<feature type="region of interest" description="Disordered" evidence="1">
    <location>
        <begin position="691"/>
        <end position="813"/>
    </location>
</feature>
<feature type="compositionally biased region" description="Low complexity" evidence="1">
    <location>
        <begin position="469"/>
        <end position="501"/>
    </location>
</feature>
<dbReference type="OrthoDB" id="5589094at2759"/>
<feature type="domain" description="BRCT" evidence="2">
    <location>
        <begin position="273"/>
        <end position="330"/>
    </location>
</feature>
<evidence type="ECO:0000256" key="1">
    <source>
        <dbReference type="SAM" id="MobiDB-lite"/>
    </source>
</evidence>
<dbReference type="STRING" id="578462.A0A0L0T6D0"/>
<organism evidence="3 4">
    <name type="scientific">Allomyces macrogynus (strain ATCC 38327)</name>
    <name type="common">Allomyces javanicus var. macrogynus</name>
    <dbReference type="NCBI Taxonomy" id="578462"/>
    <lineage>
        <taxon>Eukaryota</taxon>
        <taxon>Fungi</taxon>
        <taxon>Fungi incertae sedis</taxon>
        <taxon>Blastocladiomycota</taxon>
        <taxon>Blastocladiomycetes</taxon>
        <taxon>Blastocladiales</taxon>
        <taxon>Blastocladiaceae</taxon>
        <taxon>Allomyces</taxon>
    </lineage>
</organism>
<sequence>MPPPNLQQMAQDQQELEPLFQDCVVALIGYDLPNDGHDELIGLSAAVQLFGGTWQHDLTALDKVTVIVVGPLGVPSHFLAQLRAVPASERPPLVHPTWITDSVNRRRRFQWRPYKIACPGLGDAAADPAPSATGQRVEMGWYYTTRDIQAVTKPTFRGKTLYLHDDISLVLRQRLGGVVVADGGTVILHETKMHDQLVGVDILVFRHAQSALFVKAMDLGKPVASMFWLFDVIRTSDWVDPTASVLHFPFPPPPRKITYPTVQLCVTEFEGYERDYVKKMIELLGTKYSSTMSTETTHLVAARPKGTKFTAATGWPTVRIVNAEWLEDSLLHGALQDDTLPQYTHFRDPTELPRPVVGATRIPQSAIDRVVRVAREHEARVQERKQRALESLLDAQGYLAGEPVEERRAKEKVQASLRNQWQELRKLGRAEREAVVKTWELEDADFLMSDGEEGKGKGKVPPETFPTNGGPAPAGAADAAAARGDAMDADPAPTHAATPAPRRSKRSAQSSLPTDEDAARTPPSKKARPAKLAPEPSLTPTPASIAPARATRRQPRPDSAAPANGQAQSVTPIDGQGHPAALDPPVLRDPIAAPPVPPVLAPSRSVEVPVKSRKPAPATVPVEVATDQERHAYAAAAVPAPQDAMEVDEKVPEQERTLATRPSKQSAQVRVPMNDTLVPRDGMEVVECTRVGPEAATPAERRSKRSAQVNALADETAVATPPPKPSRRYKATHDPPATPTPATAAPAASANPTLPTAPEPKSEPRSIPPKLTASELANPPRSTAPEPVALTTEPAESVASKPASSVVPSLDPAPALRKPVEVHLATPALAAPQVLEPKPRATRSRKSATTTAPPVATTAAQAAVSDLGAVAVETTPIAAAEPAPTPTPAAPKRRSRNFAGTAAVDTIPDPPPAARPRRSASMVSTTSLSPAASSGTPNIAFTQVRPTVREQRVLERLGATVNPRSIDPPCTHLVTKDVTRTEKFLYAVLTARYIVEKGWVEKCVEVGHLVDEEPYLLTALTPSGKSVRDVMSLCRTHPPLRGYRVAVHPNVAAPPAVMSNDTFRRLALAAGAEEVLTYSRVSRYSTATRGPLLVFAAEMAPDLAALQSKPGVTLLLINALGQTILTADLASTMADAQLQLPPQKG</sequence>
<reference evidence="3 4" key="1">
    <citation type="submission" date="2009-11" db="EMBL/GenBank/DDBJ databases">
        <title>Annotation of Allomyces macrogynus ATCC 38327.</title>
        <authorList>
            <consortium name="The Broad Institute Genome Sequencing Platform"/>
            <person name="Russ C."/>
            <person name="Cuomo C."/>
            <person name="Burger G."/>
            <person name="Gray M.W."/>
            <person name="Holland P.W.H."/>
            <person name="King N."/>
            <person name="Lang F.B.F."/>
            <person name="Roger A.J."/>
            <person name="Ruiz-Trillo I."/>
            <person name="Young S.K."/>
            <person name="Zeng Q."/>
            <person name="Gargeya S."/>
            <person name="Fitzgerald M."/>
            <person name="Haas B."/>
            <person name="Abouelleil A."/>
            <person name="Alvarado L."/>
            <person name="Arachchi H.M."/>
            <person name="Berlin A."/>
            <person name="Chapman S.B."/>
            <person name="Gearin G."/>
            <person name="Goldberg J."/>
            <person name="Griggs A."/>
            <person name="Gujja S."/>
            <person name="Hansen M."/>
            <person name="Heiman D."/>
            <person name="Howarth C."/>
            <person name="Larimer J."/>
            <person name="Lui A."/>
            <person name="MacDonald P.J.P."/>
            <person name="McCowen C."/>
            <person name="Montmayeur A."/>
            <person name="Murphy C."/>
            <person name="Neiman D."/>
            <person name="Pearson M."/>
            <person name="Priest M."/>
            <person name="Roberts A."/>
            <person name="Saif S."/>
            <person name="Shea T."/>
            <person name="Sisk P."/>
            <person name="Stolte C."/>
            <person name="Sykes S."/>
            <person name="Wortman J."/>
            <person name="Nusbaum C."/>
            <person name="Birren B."/>
        </authorList>
    </citation>
    <scope>NUCLEOTIDE SEQUENCE [LARGE SCALE GENOMIC DNA]</scope>
    <source>
        <strain evidence="3 4">ATCC 38327</strain>
    </source>
</reference>
<name>A0A0L0T6D0_ALLM3</name>
<gene>
    <name evidence="3" type="ORF">AMAG_15078</name>
</gene>
<dbReference type="GO" id="GO:0035361">
    <property type="term" value="C:Cul8-RING ubiquitin ligase complex"/>
    <property type="evidence" value="ECO:0007669"/>
    <property type="project" value="TreeGrafter"/>
</dbReference>
<dbReference type="GO" id="GO:0005634">
    <property type="term" value="C:nucleus"/>
    <property type="evidence" value="ECO:0007669"/>
    <property type="project" value="TreeGrafter"/>
</dbReference>
<feature type="region of interest" description="Disordered" evidence="1">
    <location>
        <begin position="901"/>
        <end position="942"/>
    </location>
</feature>
<feature type="region of interest" description="Disordered" evidence="1">
    <location>
        <begin position="827"/>
        <end position="859"/>
    </location>
</feature>
<dbReference type="VEuPathDB" id="FungiDB:AMAG_15078"/>
<dbReference type="AlphaFoldDB" id="A0A0L0T6D0"/>
<feature type="compositionally biased region" description="Basic and acidic residues" evidence="1">
    <location>
        <begin position="647"/>
        <end position="658"/>
    </location>
</feature>
<dbReference type="PROSITE" id="PS50172">
    <property type="entry name" value="BRCT"/>
    <property type="match status" value="4"/>
</dbReference>
<feature type="compositionally biased region" description="Low complexity" evidence="1">
    <location>
        <begin position="847"/>
        <end position="859"/>
    </location>
</feature>
<dbReference type="Pfam" id="PF12738">
    <property type="entry name" value="PTCB-BRCT"/>
    <property type="match status" value="1"/>
</dbReference>
<feature type="domain" description="BRCT" evidence="2">
    <location>
        <begin position="15"/>
        <end position="116"/>
    </location>
</feature>
<dbReference type="GO" id="GO:0006302">
    <property type="term" value="P:double-strand break repair"/>
    <property type="evidence" value="ECO:0007669"/>
    <property type="project" value="TreeGrafter"/>
</dbReference>
<dbReference type="SMART" id="SM00292">
    <property type="entry name" value="BRCT"/>
    <property type="match status" value="4"/>
</dbReference>
<feature type="region of interest" description="Disordered" evidence="1">
    <location>
        <begin position="639"/>
        <end position="672"/>
    </location>
</feature>
<dbReference type="InterPro" id="IPR001357">
    <property type="entry name" value="BRCT_dom"/>
</dbReference>
<protein>
    <recommendedName>
        <fullName evidence="2">BRCT domain-containing protein</fullName>
    </recommendedName>
</protein>
<evidence type="ECO:0000313" key="4">
    <source>
        <dbReference type="Proteomes" id="UP000054350"/>
    </source>
</evidence>
<dbReference type="PANTHER" id="PTHR47667">
    <property type="entry name" value="REGULATOR OF TY1 TRANSPOSITION PROTEIN 107"/>
    <property type="match status" value="1"/>
</dbReference>
<feature type="compositionally biased region" description="Polar residues" evidence="1">
    <location>
        <begin position="922"/>
        <end position="942"/>
    </location>
</feature>
<dbReference type="Gene3D" id="3.40.50.10190">
    <property type="entry name" value="BRCT domain"/>
    <property type="match status" value="3"/>
</dbReference>
<feature type="compositionally biased region" description="Low complexity" evidence="1">
    <location>
        <begin position="740"/>
        <end position="756"/>
    </location>
</feature>
<accession>A0A0L0T6D0</accession>
<dbReference type="InterPro" id="IPR053036">
    <property type="entry name" value="CellCycle_DNARepair_Reg"/>
</dbReference>